<protein>
    <submittedName>
        <fullName evidence="1">Uncharacterized protein</fullName>
    </submittedName>
</protein>
<sequence>MARRIHKDVDGSAVFDRLRSTHTTISALIPMLCPSSNAVGPRRLMKTSLRRSGFQLFLVEGLPERGREYAIRKRGGLAMHPHEHGEYNLLPRKAPPETPAVPEAITALENTTVYGEKYDEDVTQQHLELGRQGIRQFNATVKPSMSSLTRWKWKHKYGDEDEIQIEQAAVLMGGVQMGIEEADHIRRAWSPMTRKRCLLNGWSPMRGKGSREGGRQSTKIGGYGGHLLWQDTAQHPQLTLLSESSPLPPHHRSLPSLLAGKNQQYAVYNYTPGPDSLACFMTSSGRYKLSGNFTFFGVGTSSITKSLSMLNHWQVLVGSDLNANSAKLTAFKYTQQHSGFFPLG</sequence>
<keyword evidence="2" id="KW-1185">Reference proteome</keyword>
<reference evidence="1" key="1">
    <citation type="submission" date="2023-06" db="EMBL/GenBank/DDBJ databases">
        <authorList>
            <consortium name="Lawrence Berkeley National Laboratory"/>
            <person name="Ahrendt S."/>
            <person name="Sahu N."/>
            <person name="Indic B."/>
            <person name="Wong-Bajracharya J."/>
            <person name="Merenyi Z."/>
            <person name="Ke H.-M."/>
            <person name="Monk M."/>
            <person name="Kocsube S."/>
            <person name="Drula E."/>
            <person name="Lipzen A."/>
            <person name="Balint B."/>
            <person name="Henrissat B."/>
            <person name="Andreopoulos B."/>
            <person name="Martin F.M."/>
            <person name="Harder C.B."/>
            <person name="Rigling D."/>
            <person name="Ford K.L."/>
            <person name="Foster G.D."/>
            <person name="Pangilinan J."/>
            <person name="Papanicolaou A."/>
            <person name="Barry K."/>
            <person name="LaButti K."/>
            <person name="Viragh M."/>
            <person name="Koriabine M."/>
            <person name="Yan M."/>
            <person name="Riley R."/>
            <person name="Champramary S."/>
            <person name="Plett K.L."/>
            <person name="Tsai I.J."/>
            <person name="Slot J."/>
            <person name="Sipos G."/>
            <person name="Plett J."/>
            <person name="Nagy L.G."/>
            <person name="Grigoriev I.V."/>
        </authorList>
    </citation>
    <scope>NUCLEOTIDE SEQUENCE</scope>
    <source>
        <strain evidence="1">FPL87.14</strain>
    </source>
</reference>
<dbReference type="AlphaFoldDB" id="A0AA39MSK3"/>
<gene>
    <name evidence="1" type="ORF">EV421DRAFT_1734736</name>
</gene>
<dbReference type="Proteomes" id="UP001175226">
    <property type="component" value="Unassembled WGS sequence"/>
</dbReference>
<organism evidence="1 2">
    <name type="scientific">Armillaria borealis</name>
    <dbReference type="NCBI Taxonomy" id="47425"/>
    <lineage>
        <taxon>Eukaryota</taxon>
        <taxon>Fungi</taxon>
        <taxon>Dikarya</taxon>
        <taxon>Basidiomycota</taxon>
        <taxon>Agaricomycotina</taxon>
        <taxon>Agaricomycetes</taxon>
        <taxon>Agaricomycetidae</taxon>
        <taxon>Agaricales</taxon>
        <taxon>Marasmiineae</taxon>
        <taxon>Physalacriaceae</taxon>
        <taxon>Armillaria</taxon>
    </lineage>
</organism>
<accession>A0AA39MSK3</accession>
<name>A0AA39MSK3_9AGAR</name>
<evidence type="ECO:0000313" key="2">
    <source>
        <dbReference type="Proteomes" id="UP001175226"/>
    </source>
</evidence>
<comment type="caution">
    <text evidence="1">The sequence shown here is derived from an EMBL/GenBank/DDBJ whole genome shotgun (WGS) entry which is preliminary data.</text>
</comment>
<proteinExistence type="predicted"/>
<evidence type="ECO:0000313" key="1">
    <source>
        <dbReference type="EMBL" id="KAK0445546.1"/>
    </source>
</evidence>
<dbReference type="EMBL" id="JAUEPT010000016">
    <property type="protein sequence ID" value="KAK0445546.1"/>
    <property type="molecule type" value="Genomic_DNA"/>
</dbReference>